<evidence type="ECO:0000313" key="2">
    <source>
        <dbReference type="Proteomes" id="UP001138540"/>
    </source>
</evidence>
<accession>A0ABR6NJ28</accession>
<dbReference type="GO" id="GO:0016301">
    <property type="term" value="F:kinase activity"/>
    <property type="evidence" value="ECO:0007669"/>
    <property type="project" value="UniProtKB-KW"/>
</dbReference>
<comment type="caution">
    <text evidence="1">The sequence shown here is derived from an EMBL/GenBank/DDBJ whole genome shotgun (WGS) entry which is preliminary data.</text>
</comment>
<dbReference type="EMBL" id="JACHKA010000001">
    <property type="protein sequence ID" value="MBB5987274.1"/>
    <property type="molecule type" value="Genomic_DNA"/>
</dbReference>
<protein>
    <submittedName>
        <fullName evidence="1">Acetylglutamate kinase</fullName>
    </submittedName>
</protein>
<evidence type="ECO:0000313" key="1">
    <source>
        <dbReference type="EMBL" id="MBB5987274.1"/>
    </source>
</evidence>
<name>A0ABR6NJ28_9SPHN</name>
<keyword evidence="2" id="KW-1185">Reference proteome</keyword>
<dbReference type="Proteomes" id="UP001138540">
    <property type="component" value="Unassembled WGS sequence"/>
</dbReference>
<proteinExistence type="predicted"/>
<organism evidence="1 2">
    <name type="scientific">Sphingobium lignivorans</name>
    <dbReference type="NCBI Taxonomy" id="2735886"/>
    <lineage>
        <taxon>Bacteria</taxon>
        <taxon>Pseudomonadati</taxon>
        <taxon>Pseudomonadota</taxon>
        <taxon>Alphaproteobacteria</taxon>
        <taxon>Sphingomonadales</taxon>
        <taxon>Sphingomonadaceae</taxon>
        <taxon>Sphingobium</taxon>
    </lineage>
</organism>
<reference evidence="1 2" key="1">
    <citation type="submission" date="2020-08" db="EMBL/GenBank/DDBJ databases">
        <title>Exploring microbial biodiversity for novel pathways involved in the catabolism of aromatic compounds derived from lignin.</title>
        <authorList>
            <person name="Elkins J."/>
        </authorList>
    </citation>
    <scope>NUCLEOTIDE SEQUENCE [LARGE SCALE GENOMIC DNA]</scope>
    <source>
        <strain evidence="1 2">B1D3A</strain>
    </source>
</reference>
<keyword evidence="1" id="KW-0418">Kinase</keyword>
<sequence>MHLPILVDRQSYEDAAALMETFGEHASVEAALRADRSRERGNHVHFCRWRQVERMLLLLTAEQAMGTIH</sequence>
<keyword evidence="1" id="KW-0808">Transferase</keyword>
<dbReference type="RefSeq" id="WP_184155722.1">
    <property type="nucleotide sequence ID" value="NZ_JACHKA010000001.1"/>
</dbReference>
<gene>
    <name evidence="1" type="ORF">HNP60_003248</name>
</gene>